<proteinExistence type="predicted"/>
<protein>
    <submittedName>
        <fullName evidence="1">Uncharacterized protein</fullName>
    </submittedName>
</protein>
<dbReference type="EMBL" id="JALP01000194">
    <property type="protein sequence ID" value="THG89804.1"/>
    <property type="molecule type" value="Genomic_DNA"/>
</dbReference>
<comment type="caution">
    <text evidence="1">The sequence shown here is derived from an EMBL/GenBank/DDBJ whole genome shotgun (WGS) entry which is preliminary data.</text>
</comment>
<evidence type="ECO:0000313" key="2">
    <source>
        <dbReference type="Proteomes" id="UP000297014"/>
    </source>
</evidence>
<gene>
    <name evidence="1" type="ORF">AJ85_14970</name>
</gene>
<reference evidence="1 2" key="1">
    <citation type="submission" date="2014-01" db="EMBL/GenBank/DDBJ databases">
        <title>Draft genome sequencing of Bacillus alcalophilus CGMCC 1.3604.</title>
        <authorList>
            <person name="Yang J."/>
            <person name="Diao L."/>
            <person name="Yang S."/>
        </authorList>
    </citation>
    <scope>NUCLEOTIDE SEQUENCE [LARGE SCALE GENOMIC DNA]</scope>
    <source>
        <strain evidence="1 2">CGMCC 1.3604</strain>
    </source>
</reference>
<dbReference type="AlphaFoldDB" id="A0A4S4JX81"/>
<dbReference type="Proteomes" id="UP000297014">
    <property type="component" value="Unassembled WGS sequence"/>
</dbReference>
<sequence length="57" mass="6846">MKCKDRVKKLLIFSFCIKLSMQNKKFLVKEMIIRGYLGLIYRRESNKKCSLKDMTIN</sequence>
<organism evidence="1 2">
    <name type="scientific">Alkalihalobacillus alcalophilus ATCC 27647 = CGMCC 1.3604</name>
    <dbReference type="NCBI Taxonomy" id="1218173"/>
    <lineage>
        <taxon>Bacteria</taxon>
        <taxon>Bacillati</taxon>
        <taxon>Bacillota</taxon>
        <taxon>Bacilli</taxon>
        <taxon>Bacillales</taxon>
        <taxon>Bacillaceae</taxon>
        <taxon>Alkalihalobacillus</taxon>
    </lineage>
</organism>
<name>A0A4S4JX81_ALKAL</name>
<accession>A0A4S4JX81</accession>
<evidence type="ECO:0000313" key="1">
    <source>
        <dbReference type="EMBL" id="THG89804.1"/>
    </source>
</evidence>